<protein>
    <recommendedName>
        <fullName evidence="3">RES domain-containing protein</fullName>
    </recommendedName>
</protein>
<accession>A0ABY0IFH5</accession>
<evidence type="ECO:0000313" key="2">
    <source>
        <dbReference type="Proteomes" id="UP000443582"/>
    </source>
</evidence>
<proteinExistence type="predicted"/>
<reference evidence="2" key="1">
    <citation type="journal article" date="2019" name="Int. J. Syst. Evol. Microbiol.">
        <title>Halobacteriovorax valvorus sp. nov., a novel prokaryotic predator isolated from coastal seawater of China.</title>
        <authorList>
            <person name="Chen M.-X."/>
        </authorList>
    </citation>
    <scope>NUCLEOTIDE SEQUENCE [LARGE SCALE GENOMIC DNA]</scope>
    <source>
        <strain evidence="2">BL9</strain>
    </source>
</reference>
<sequence length="276" mass="32435">MRRLKEIYSNVSKPQIKRHLKELDNIVENQGEFSKIFDKVVEIFNGIVLCRIKLSVVEKRDNPLFGIFRAREVDGSFDIKDLDSYWAKPPELQLDYGRCNTINHSVFYSSNYKLSTLLECRAKVGSEWVIAEFENIDEAFFESVLLGGFGKVFDRMWGHQGRMDSFFDHLSKSEKKKNKILYKYISSKLSEKTNSKKKYKLTSAISRFFLKDKRNSANVECIIYPSIMTKSRSLNFAIDPYVAKEKLRIVKLYHVRVLDIKENHIDIFHINNYEIK</sequence>
<dbReference type="RefSeq" id="WP_133296921.1">
    <property type="nucleotide sequence ID" value="NZ_QDKL01000002.1"/>
</dbReference>
<keyword evidence="2" id="KW-1185">Reference proteome</keyword>
<evidence type="ECO:0008006" key="3">
    <source>
        <dbReference type="Google" id="ProtNLM"/>
    </source>
</evidence>
<gene>
    <name evidence="1" type="ORF">DAY19_08410</name>
</gene>
<organism evidence="1 2">
    <name type="scientific">Halobacteriovorax vibrionivorans</name>
    <dbReference type="NCBI Taxonomy" id="2152716"/>
    <lineage>
        <taxon>Bacteria</taxon>
        <taxon>Pseudomonadati</taxon>
        <taxon>Bdellovibrionota</taxon>
        <taxon>Bacteriovoracia</taxon>
        <taxon>Bacteriovoracales</taxon>
        <taxon>Halobacteriovoraceae</taxon>
        <taxon>Halobacteriovorax</taxon>
    </lineage>
</organism>
<comment type="caution">
    <text evidence="1">The sequence shown here is derived from an EMBL/GenBank/DDBJ whole genome shotgun (WGS) entry which is preliminary data.</text>
</comment>
<dbReference type="Proteomes" id="UP000443582">
    <property type="component" value="Unassembled WGS sequence"/>
</dbReference>
<evidence type="ECO:0000313" key="1">
    <source>
        <dbReference type="EMBL" id="RZF21701.1"/>
    </source>
</evidence>
<name>A0ABY0IFH5_9BACT</name>
<dbReference type="EMBL" id="QDKL01000002">
    <property type="protein sequence ID" value="RZF21701.1"/>
    <property type="molecule type" value="Genomic_DNA"/>
</dbReference>